<feature type="domain" description="SIS" evidence="12">
    <location>
        <begin position="285"/>
        <end position="424"/>
    </location>
</feature>
<dbReference type="GO" id="GO:0006487">
    <property type="term" value="P:protein N-linked glycosylation"/>
    <property type="evidence" value="ECO:0007669"/>
    <property type="project" value="TreeGrafter"/>
</dbReference>
<dbReference type="InterPro" id="IPR047084">
    <property type="entry name" value="GFAT_N"/>
</dbReference>
<dbReference type="AlphaFoldDB" id="A0A133PM68"/>
<comment type="function">
    <text evidence="10">Catalyzes the first step in hexosamine metabolism, converting fructose-6P into glucosamine-6P using glutamine as a nitrogen source.</text>
</comment>
<dbReference type="PANTHER" id="PTHR10937">
    <property type="entry name" value="GLUCOSAMINE--FRUCTOSE-6-PHOSPHATE AMINOTRANSFERASE, ISOMERIZING"/>
    <property type="match status" value="1"/>
</dbReference>
<dbReference type="HAMAP" id="MF_00164">
    <property type="entry name" value="GlmS"/>
    <property type="match status" value="1"/>
</dbReference>
<evidence type="ECO:0000256" key="2">
    <source>
        <dbReference type="ARBA" id="ARBA00004496"/>
    </source>
</evidence>
<reference evidence="13 14" key="1">
    <citation type="submission" date="2016-01" db="EMBL/GenBank/DDBJ databases">
        <authorList>
            <person name="Oliw E.H."/>
        </authorList>
    </citation>
    <scope>NUCLEOTIDE SEQUENCE [LARGE SCALE GENOMIC DNA]</scope>
    <source>
        <strain evidence="13 14">CMW7756A</strain>
    </source>
</reference>
<dbReference type="InterPro" id="IPR001347">
    <property type="entry name" value="SIS_dom"/>
</dbReference>
<dbReference type="InterPro" id="IPR035490">
    <property type="entry name" value="GlmS/FrlB_SIS"/>
</dbReference>
<dbReference type="FunFam" id="3.40.50.10490:FF:000001">
    <property type="entry name" value="Glutamine--fructose-6-phosphate aminotransferase [isomerizing]"/>
    <property type="match status" value="1"/>
</dbReference>
<evidence type="ECO:0000256" key="8">
    <source>
        <dbReference type="ARBA" id="ARBA00022737"/>
    </source>
</evidence>
<dbReference type="SUPFAM" id="SSF56235">
    <property type="entry name" value="N-terminal nucleophile aminohydrolases (Ntn hydrolases)"/>
    <property type="match status" value="1"/>
</dbReference>
<dbReference type="InterPro" id="IPR046348">
    <property type="entry name" value="SIS_dom_sf"/>
</dbReference>
<dbReference type="Gene3D" id="3.40.50.10490">
    <property type="entry name" value="Glucose-6-phosphate isomerase like protein, domain 1"/>
    <property type="match status" value="2"/>
</dbReference>
<dbReference type="CDD" id="cd05009">
    <property type="entry name" value="SIS_GlmS_GlmD_2"/>
    <property type="match status" value="1"/>
</dbReference>
<keyword evidence="5 10" id="KW-0963">Cytoplasm</keyword>
<comment type="catalytic activity">
    <reaction evidence="1 10">
        <text>D-fructose 6-phosphate + L-glutamine = D-glucosamine 6-phosphate + L-glutamate</text>
        <dbReference type="Rhea" id="RHEA:13237"/>
        <dbReference type="ChEBI" id="CHEBI:29985"/>
        <dbReference type="ChEBI" id="CHEBI:58359"/>
        <dbReference type="ChEBI" id="CHEBI:58725"/>
        <dbReference type="ChEBI" id="CHEBI:61527"/>
        <dbReference type="EC" id="2.6.1.16"/>
    </reaction>
</comment>
<dbReference type="InterPro" id="IPR035466">
    <property type="entry name" value="GlmS/AgaS_SIS"/>
</dbReference>
<dbReference type="GO" id="GO:0097367">
    <property type="term" value="F:carbohydrate derivative binding"/>
    <property type="evidence" value="ECO:0007669"/>
    <property type="project" value="InterPro"/>
</dbReference>
<proteinExistence type="inferred from homology"/>
<dbReference type="EMBL" id="LRQE01000034">
    <property type="protein sequence ID" value="KXA29659.1"/>
    <property type="molecule type" value="Genomic_DNA"/>
</dbReference>
<accession>A0A133PM68</accession>
<feature type="domain" description="SIS" evidence="12">
    <location>
        <begin position="457"/>
        <end position="598"/>
    </location>
</feature>
<dbReference type="EC" id="2.6.1.16" evidence="3 10"/>
<dbReference type="Gene3D" id="3.60.20.10">
    <property type="entry name" value="Glutamine Phosphoribosylpyrophosphate, subunit 1, domain 1"/>
    <property type="match status" value="1"/>
</dbReference>
<evidence type="ECO:0000256" key="1">
    <source>
        <dbReference type="ARBA" id="ARBA00001031"/>
    </source>
</evidence>
<keyword evidence="6 10" id="KW-0032">Aminotransferase</keyword>
<comment type="subunit">
    <text evidence="10">Homodimer.</text>
</comment>
<dbReference type="SUPFAM" id="SSF53697">
    <property type="entry name" value="SIS domain"/>
    <property type="match status" value="1"/>
</dbReference>
<dbReference type="GO" id="GO:0006047">
    <property type="term" value="P:UDP-N-acetylglucosamine metabolic process"/>
    <property type="evidence" value="ECO:0007669"/>
    <property type="project" value="TreeGrafter"/>
</dbReference>
<evidence type="ECO:0000313" key="14">
    <source>
        <dbReference type="Proteomes" id="UP000070174"/>
    </source>
</evidence>
<dbReference type="InterPro" id="IPR017932">
    <property type="entry name" value="GATase_2_dom"/>
</dbReference>
<comment type="subcellular location">
    <subcellularLocation>
        <location evidence="2 10">Cytoplasm</location>
    </subcellularLocation>
</comment>
<dbReference type="GO" id="GO:0004360">
    <property type="term" value="F:glutamine-fructose-6-phosphate transaminase (isomerizing) activity"/>
    <property type="evidence" value="ECO:0007669"/>
    <property type="project" value="UniProtKB-UniRule"/>
</dbReference>
<evidence type="ECO:0000313" key="13">
    <source>
        <dbReference type="EMBL" id="KXA29659.1"/>
    </source>
</evidence>
<sequence>MCGIVGYIGKNNATKLVLEGLKKLEYRGYDSAGLSFIKDDKLVTFKKKGRIKALEESFDIDKYPSNVCIGHTRWATHGEPNEINAHPHLSSDKKVSVVHNGIVENYLELRNMLVDKGHTFLSQTDTEVIPNLISEEYDGDILEAVFKSTDILKGAYSLGIIDENEPNRLIAVRNSSPLLFAICDDGYFVASDITSVIEHTNKIIYLEDGDVVDMREDSYTIYDKDHKKVEREITEVEISASDASKEGYDHFLIKEIHEQPSILKEVISIKHKDYKINLPAEGSLSLEELKNINKIYVTACGTAFHAGEAGKYAIENLCGIPVISEIASEFRYKNMFLDDRSLVIFVSQSGETADTLAALREAKKIGAKTLAVTNVVGSSISREADKVIYCYAGPEISVASTKAYTTQVISLYFLAMDIALKLNKISQDEVKDIIENMKKLPSQIEEILKHKEEFKEIADSIKNAKSIFYTGRSLDYITAKEGALKLKEISYIHTEAFPSGELKHGSIALIEEGTPVISVALYSKILDKTVSNNQELIARGAKVISISEEGNEFVKDSSDEMIEIPKTIDLLTPLLAVIPEQLIAYYTSVLLGNDVDKPRNLAKSVTVE</sequence>
<dbReference type="Pfam" id="PF13522">
    <property type="entry name" value="GATase_6"/>
    <property type="match status" value="1"/>
</dbReference>
<evidence type="ECO:0000259" key="11">
    <source>
        <dbReference type="PROSITE" id="PS51278"/>
    </source>
</evidence>
<feature type="domain" description="Glutamine amidotransferase type-2" evidence="11">
    <location>
        <begin position="2"/>
        <end position="217"/>
    </location>
</feature>
<feature type="active site" description="Nucleophile; for GATase activity" evidence="10">
    <location>
        <position position="2"/>
    </location>
</feature>
<feature type="active site" description="For Fru-6P isomerization activity" evidence="10">
    <location>
        <position position="603"/>
    </location>
</feature>
<dbReference type="GO" id="GO:0006002">
    <property type="term" value="P:fructose 6-phosphate metabolic process"/>
    <property type="evidence" value="ECO:0007669"/>
    <property type="project" value="TreeGrafter"/>
</dbReference>
<evidence type="ECO:0000256" key="6">
    <source>
        <dbReference type="ARBA" id="ARBA00022576"/>
    </source>
</evidence>
<dbReference type="GO" id="GO:0005975">
    <property type="term" value="P:carbohydrate metabolic process"/>
    <property type="evidence" value="ECO:0007669"/>
    <property type="project" value="UniProtKB-UniRule"/>
</dbReference>
<organism evidence="13">
    <name type="scientific">Peptoniphilus harei</name>
    <dbReference type="NCBI Taxonomy" id="54005"/>
    <lineage>
        <taxon>Bacteria</taxon>
        <taxon>Bacillati</taxon>
        <taxon>Bacillota</taxon>
        <taxon>Tissierellia</taxon>
        <taxon>Tissierellales</taxon>
        <taxon>Peptoniphilaceae</taxon>
        <taxon>Peptoniphilus</taxon>
    </lineage>
</organism>
<keyword evidence="7 10" id="KW-0808">Transferase</keyword>
<dbReference type="CDD" id="cd05008">
    <property type="entry name" value="SIS_GlmS_GlmD_1"/>
    <property type="match status" value="1"/>
</dbReference>
<evidence type="ECO:0000256" key="7">
    <source>
        <dbReference type="ARBA" id="ARBA00022679"/>
    </source>
</evidence>
<dbReference type="CDD" id="cd00714">
    <property type="entry name" value="GFAT"/>
    <property type="match status" value="1"/>
</dbReference>
<keyword evidence="9" id="KW-0315">Glutamine amidotransferase</keyword>
<dbReference type="PATRIC" id="fig|54005.3.peg.1267"/>
<dbReference type="InterPro" id="IPR005855">
    <property type="entry name" value="GFAT"/>
</dbReference>
<dbReference type="FunFam" id="3.60.20.10:FF:000006">
    <property type="entry name" value="Glutamine--fructose-6-phosphate aminotransferase [isomerizing]"/>
    <property type="match status" value="1"/>
</dbReference>
<dbReference type="Pfam" id="PF01380">
    <property type="entry name" value="SIS"/>
    <property type="match status" value="2"/>
</dbReference>
<evidence type="ECO:0000256" key="9">
    <source>
        <dbReference type="ARBA" id="ARBA00022962"/>
    </source>
</evidence>
<dbReference type="Proteomes" id="UP000070174">
    <property type="component" value="Unassembled WGS sequence"/>
</dbReference>
<keyword evidence="8" id="KW-0677">Repeat</keyword>
<dbReference type="PROSITE" id="PS51278">
    <property type="entry name" value="GATASE_TYPE_2"/>
    <property type="match status" value="1"/>
</dbReference>
<gene>
    <name evidence="10" type="primary">glmS</name>
    <name evidence="13" type="ORF">HMPREF3229_01285</name>
</gene>
<dbReference type="InterPro" id="IPR029055">
    <property type="entry name" value="Ntn_hydrolases_N"/>
</dbReference>
<evidence type="ECO:0000256" key="10">
    <source>
        <dbReference type="HAMAP-Rule" id="MF_00164"/>
    </source>
</evidence>
<evidence type="ECO:0000256" key="4">
    <source>
        <dbReference type="ARBA" id="ARBA00016090"/>
    </source>
</evidence>
<dbReference type="GO" id="GO:0005829">
    <property type="term" value="C:cytosol"/>
    <property type="evidence" value="ECO:0007669"/>
    <property type="project" value="TreeGrafter"/>
</dbReference>
<feature type="initiator methionine" description="Removed" evidence="10">
    <location>
        <position position="1"/>
    </location>
</feature>
<name>A0A133PM68_9FIRM</name>
<evidence type="ECO:0000259" key="12">
    <source>
        <dbReference type="PROSITE" id="PS51464"/>
    </source>
</evidence>
<evidence type="ECO:0000256" key="5">
    <source>
        <dbReference type="ARBA" id="ARBA00022490"/>
    </source>
</evidence>
<protein>
    <recommendedName>
        <fullName evidence="4 10">Glutamine--fructose-6-phosphate aminotransferase [isomerizing]</fullName>
        <ecNumber evidence="3 10">2.6.1.16</ecNumber>
    </recommendedName>
    <alternativeName>
        <fullName evidence="10">D-fructose-6-phosphate amidotransferase</fullName>
    </alternativeName>
    <alternativeName>
        <fullName evidence="10">GFAT</fullName>
    </alternativeName>
    <alternativeName>
        <fullName evidence="10">Glucosamine-6-phosphate synthase</fullName>
    </alternativeName>
    <alternativeName>
        <fullName evidence="10">Hexosephosphate aminotransferase</fullName>
    </alternativeName>
    <alternativeName>
        <fullName evidence="10">L-glutamine--D-fructose-6-phosphate amidotransferase</fullName>
    </alternativeName>
</protein>
<evidence type="ECO:0000256" key="3">
    <source>
        <dbReference type="ARBA" id="ARBA00012916"/>
    </source>
</evidence>
<comment type="caution">
    <text evidence="13">The sequence shown here is derived from an EMBL/GenBank/DDBJ whole genome shotgun (WGS) entry which is preliminary data.</text>
</comment>
<dbReference type="NCBIfam" id="NF001484">
    <property type="entry name" value="PRK00331.1"/>
    <property type="match status" value="1"/>
</dbReference>
<dbReference type="NCBIfam" id="TIGR01135">
    <property type="entry name" value="glmS"/>
    <property type="match status" value="1"/>
</dbReference>
<dbReference type="PANTHER" id="PTHR10937:SF0">
    <property type="entry name" value="GLUTAMINE--FRUCTOSE-6-PHOSPHATE TRANSAMINASE (ISOMERIZING)"/>
    <property type="match status" value="1"/>
</dbReference>
<dbReference type="RefSeq" id="WP_060800349.1">
    <property type="nucleotide sequence ID" value="NZ_KQ957101.1"/>
</dbReference>
<dbReference type="PROSITE" id="PS51464">
    <property type="entry name" value="SIS"/>
    <property type="match status" value="2"/>
</dbReference>